<dbReference type="InterPro" id="IPR005234">
    <property type="entry name" value="ScpB_csome_segregation"/>
</dbReference>
<dbReference type="EMBL" id="MPJW01000200">
    <property type="protein sequence ID" value="OLU37483.1"/>
    <property type="molecule type" value="Genomic_DNA"/>
</dbReference>
<keyword evidence="4" id="KW-0131">Cell cycle</keyword>
<organism evidence="5 6">
    <name type="scientific">Ileibacterium valens</name>
    <dbReference type="NCBI Taxonomy" id="1862668"/>
    <lineage>
        <taxon>Bacteria</taxon>
        <taxon>Bacillati</taxon>
        <taxon>Bacillota</taxon>
        <taxon>Erysipelotrichia</taxon>
        <taxon>Erysipelotrichales</taxon>
        <taxon>Erysipelotrichaceae</taxon>
        <taxon>Ileibacterium</taxon>
    </lineage>
</organism>
<dbReference type="OrthoDB" id="9806226at2"/>
<comment type="caution">
    <text evidence="5">The sequence shown here is derived from an EMBL/GenBank/DDBJ whole genome shotgun (WGS) entry which is preliminary data.</text>
</comment>
<keyword evidence="6" id="KW-1185">Reference proteome</keyword>
<dbReference type="InterPro" id="IPR036388">
    <property type="entry name" value="WH-like_DNA-bd_sf"/>
</dbReference>
<evidence type="ECO:0000256" key="1">
    <source>
        <dbReference type="ARBA" id="ARBA00022490"/>
    </source>
</evidence>
<keyword evidence="2" id="KW-0132">Cell division</keyword>
<keyword evidence="1" id="KW-0963">Cytoplasm</keyword>
<evidence type="ECO:0000256" key="4">
    <source>
        <dbReference type="ARBA" id="ARBA00023306"/>
    </source>
</evidence>
<dbReference type="Proteomes" id="UP000186341">
    <property type="component" value="Unassembled WGS sequence"/>
</dbReference>
<dbReference type="Gene3D" id="1.10.10.10">
    <property type="entry name" value="Winged helix-like DNA-binding domain superfamily/Winged helix DNA-binding domain"/>
    <property type="match status" value="2"/>
</dbReference>
<evidence type="ECO:0000256" key="2">
    <source>
        <dbReference type="ARBA" id="ARBA00022618"/>
    </source>
</evidence>
<dbReference type="AlphaFoldDB" id="A0A1U7NDR3"/>
<dbReference type="NCBIfam" id="TIGR00281">
    <property type="entry name" value="SMC-Scp complex subunit ScpB"/>
    <property type="match status" value="1"/>
</dbReference>
<proteinExistence type="predicted"/>
<dbReference type="SUPFAM" id="SSF46785">
    <property type="entry name" value="Winged helix' DNA-binding domain"/>
    <property type="match status" value="2"/>
</dbReference>
<dbReference type="InterPro" id="IPR036390">
    <property type="entry name" value="WH_DNA-bd_sf"/>
</dbReference>
<evidence type="ECO:0000313" key="5">
    <source>
        <dbReference type="EMBL" id="OLU37483.1"/>
    </source>
</evidence>
<evidence type="ECO:0000256" key="3">
    <source>
        <dbReference type="ARBA" id="ARBA00022829"/>
    </source>
</evidence>
<sequence>MIEGLIFIAGEDGLSLLQIQSVLFNTTRTQISQVLDEIRKEYELSDHGFELMCFGGRYKFISKEAVYTKAKKLYEEIIVPSLSSAALETLAIIAYRQPITRVEIEAVRGVSCEAMLKKLQARELIETDGRSDAVGKPLLYKVSDHFMDVFGIETLEELPELKVQESEGLLFGSVSDLKGDDQFSDISTEDFVISRLSD</sequence>
<name>A0A1U7NDR3_9FIRM</name>
<dbReference type="PANTHER" id="PTHR34298">
    <property type="entry name" value="SEGREGATION AND CONDENSATION PROTEIN B"/>
    <property type="match status" value="1"/>
</dbReference>
<dbReference type="PIRSF" id="PIRSF019345">
    <property type="entry name" value="ScpB"/>
    <property type="match status" value="1"/>
</dbReference>
<dbReference type="PANTHER" id="PTHR34298:SF2">
    <property type="entry name" value="SEGREGATION AND CONDENSATION PROTEIN B"/>
    <property type="match status" value="1"/>
</dbReference>
<protein>
    <submittedName>
        <fullName evidence="5">SMC-Scp complex subunit ScpB</fullName>
    </submittedName>
</protein>
<dbReference type="GO" id="GO:0051301">
    <property type="term" value="P:cell division"/>
    <property type="evidence" value="ECO:0007669"/>
    <property type="project" value="UniProtKB-KW"/>
</dbReference>
<evidence type="ECO:0000313" key="6">
    <source>
        <dbReference type="Proteomes" id="UP000186341"/>
    </source>
</evidence>
<dbReference type="Pfam" id="PF04079">
    <property type="entry name" value="SMC_ScpB"/>
    <property type="match status" value="1"/>
</dbReference>
<accession>A0A1U7NDR3</accession>
<keyword evidence="3" id="KW-0159">Chromosome partition</keyword>
<dbReference type="GO" id="GO:0051304">
    <property type="term" value="P:chromosome separation"/>
    <property type="evidence" value="ECO:0007669"/>
    <property type="project" value="InterPro"/>
</dbReference>
<reference evidence="5 6" key="1">
    <citation type="submission" date="2016-11" db="EMBL/GenBank/DDBJ databases">
        <title>Description of two novel members of the family Erysipelotrichaceae: Ileibacterium lipovorans gen. nov., sp. nov. and Dubosiella newyorkensis, gen. nov., sp. nov.</title>
        <authorList>
            <person name="Cox L.M."/>
            <person name="Sohn J."/>
            <person name="Tyrrell K.L."/>
            <person name="Citron D.M."/>
            <person name="Lawson P.A."/>
            <person name="Patel N.B."/>
            <person name="Iizumi T."/>
            <person name="Perez-Perez G.I."/>
            <person name="Goldstein E.J."/>
            <person name="Blaser M.J."/>
        </authorList>
    </citation>
    <scope>NUCLEOTIDE SEQUENCE [LARGE SCALE GENOMIC DNA]</scope>
    <source>
        <strain evidence="5 6">NYU-BL-A3</strain>
    </source>
</reference>
<gene>
    <name evidence="5" type="ORF">BO222_10705</name>
</gene>